<comment type="subcellular location">
    <subcellularLocation>
        <location evidence="1">Membrane</location>
        <topology evidence="1">Multi-pass membrane protein</topology>
    </subcellularLocation>
</comment>
<name>A0A1I0XYK4_SELRU</name>
<feature type="transmembrane region" description="Helical" evidence="6">
    <location>
        <begin position="389"/>
        <end position="417"/>
    </location>
</feature>
<dbReference type="RefSeq" id="WP_074816088.1">
    <property type="nucleotide sequence ID" value="NZ_FOJX01000008.1"/>
</dbReference>
<dbReference type="Pfam" id="PF00939">
    <property type="entry name" value="Na_sulph_symp"/>
    <property type="match status" value="1"/>
</dbReference>
<gene>
    <name evidence="7" type="ORF">SAMN05216587_10832</name>
</gene>
<protein>
    <submittedName>
        <fullName evidence="7">Divalent anion:Na+ symporter, DASS family</fullName>
    </submittedName>
</protein>
<feature type="transmembrane region" description="Helical" evidence="6">
    <location>
        <begin position="219"/>
        <end position="242"/>
    </location>
</feature>
<feature type="transmembrane region" description="Helical" evidence="6">
    <location>
        <begin position="423"/>
        <end position="442"/>
    </location>
</feature>
<dbReference type="PANTHER" id="PTHR42826">
    <property type="entry name" value="DICARBOXYLATE TRANSPORTER 2.1, CHLOROPLASTIC"/>
    <property type="match status" value="1"/>
</dbReference>
<keyword evidence="4 6" id="KW-1133">Transmembrane helix</keyword>
<evidence type="ECO:0000256" key="2">
    <source>
        <dbReference type="ARBA" id="ARBA00007349"/>
    </source>
</evidence>
<reference evidence="7 8" key="1">
    <citation type="submission" date="2016-10" db="EMBL/GenBank/DDBJ databases">
        <authorList>
            <person name="de Groot N.N."/>
        </authorList>
    </citation>
    <scope>NUCLEOTIDE SEQUENCE [LARGE SCALE GENOMIC DNA]</scope>
    <source>
        <strain evidence="7 8">L14</strain>
    </source>
</reference>
<evidence type="ECO:0000256" key="1">
    <source>
        <dbReference type="ARBA" id="ARBA00004141"/>
    </source>
</evidence>
<dbReference type="InterPro" id="IPR030676">
    <property type="entry name" value="CitT-rel"/>
</dbReference>
<evidence type="ECO:0000313" key="8">
    <source>
        <dbReference type="Proteomes" id="UP000183843"/>
    </source>
</evidence>
<evidence type="ECO:0000256" key="4">
    <source>
        <dbReference type="ARBA" id="ARBA00022989"/>
    </source>
</evidence>
<comment type="similarity">
    <text evidence="2">Belongs to the SLC13A/DASS transporter (TC 2.A.47) family. DIT1 subfamily.</text>
</comment>
<accession>A0A1I0XYK4</accession>
<dbReference type="Proteomes" id="UP000183843">
    <property type="component" value="Unassembled WGS sequence"/>
</dbReference>
<dbReference type="EMBL" id="FOJX01000008">
    <property type="protein sequence ID" value="SFB05400.1"/>
    <property type="molecule type" value="Genomic_DNA"/>
</dbReference>
<feature type="transmembrane region" description="Helical" evidence="6">
    <location>
        <begin position="449"/>
        <end position="469"/>
    </location>
</feature>
<feature type="transmembrane region" description="Helical" evidence="6">
    <location>
        <begin position="59"/>
        <end position="76"/>
    </location>
</feature>
<feature type="transmembrane region" description="Helical" evidence="6">
    <location>
        <begin position="82"/>
        <end position="104"/>
    </location>
</feature>
<sequence>MSDSKNQGLSPLIRGLMCVAIGAIIWFIPAPAGVTAQAWGLLAIFIATIAGFILQPMPIGAIALIALTLLPILGIMKTGEALAGFSNTTIWLIVSAFMFAEGFIKTGLGKRISYMLLSKFGSSTLRVAYVMSAADFVIAPFTPSNTARGGGIIFPIVRSITAAVGSDVEKKTNMRTGAFLMFSAYAAVITSACIFLTGASNNVLCNTLAQQIFGTSIGWGDWFLACIIPGLILTVATPYILYKLINPELKNTPETQELARRELAEMGPMSSKEIILSFIFVIALIMWATGSYHGIDSAFVALLGLSAMLLTGILDWSDVAHQHAAWDVLVWMGVLVNMAAFLSKFGLMKWFADVMAAQFAGMEWIMMLVVLSIIYTFAHYLLASNSAHIMALFAAFATILVAAGAPVLGVLILFGALCNSASFLTHYGCGVTPIFFGAGFMGQGEWWKIGFIITVLHVIVWMGVGLPVMKVIGML</sequence>
<evidence type="ECO:0000256" key="3">
    <source>
        <dbReference type="ARBA" id="ARBA00022692"/>
    </source>
</evidence>
<dbReference type="AlphaFoldDB" id="A0A1I0XYK4"/>
<feature type="transmembrane region" description="Helical" evidence="6">
    <location>
        <begin position="298"/>
        <end position="316"/>
    </location>
</feature>
<feature type="transmembrane region" description="Helical" evidence="6">
    <location>
        <begin position="178"/>
        <end position="199"/>
    </location>
</feature>
<keyword evidence="5 6" id="KW-0472">Membrane</keyword>
<feature type="transmembrane region" description="Helical" evidence="6">
    <location>
        <begin position="364"/>
        <end position="382"/>
    </location>
</feature>
<proteinExistence type="inferred from homology"/>
<dbReference type="NCBIfam" id="TIGR00785">
    <property type="entry name" value="dass"/>
    <property type="match status" value="1"/>
</dbReference>
<evidence type="ECO:0000256" key="5">
    <source>
        <dbReference type="ARBA" id="ARBA00023136"/>
    </source>
</evidence>
<organism evidence="7 8">
    <name type="scientific">Selenomonas ruminantium</name>
    <dbReference type="NCBI Taxonomy" id="971"/>
    <lineage>
        <taxon>Bacteria</taxon>
        <taxon>Bacillati</taxon>
        <taxon>Bacillota</taxon>
        <taxon>Negativicutes</taxon>
        <taxon>Selenomonadales</taxon>
        <taxon>Selenomonadaceae</taxon>
        <taxon>Selenomonas</taxon>
    </lineage>
</organism>
<feature type="transmembrane region" description="Helical" evidence="6">
    <location>
        <begin position="12"/>
        <end position="30"/>
    </location>
</feature>
<dbReference type="GO" id="GO:0016020">
    <property type="term" value="C:membrane"/>
    <property type="evidence" value="ECO:0007669"/>
    <property type="project" value="UniProtKB-SubCell"/>
</dbReference>
<dbReference type="InterPro" id="IPR001898">
    <property type="entry name" value="SLC13A/DASS"/>
</dbReference>
<keyword evidence="3 6" id="KW-0812">Transmembrane</keyword>
<dbReference type="GO" id="GO:0022857">
    <property type="term" value="F:transmembrane transporter activity"/>
    <property type="evidence" value="ECO:0007669"/>
    <property type="project" value="InterPro"/>
</dbReference>
<evidence type="ECO:0000256" key="6">
    <source>
        <dbReference type="SAM" id="Phobius"/>
    </source>
</evidence>
<feature type="transmembrane region" description="Helical" evidence="6">
    <location>
        <begin position="328"/>
        <end position="352"/>
    </location>
</feature>
<evidence type="ECO:0000313" key="7">
    <source>
        <dbReference type="EMBL" id="SFB05400.1"/>
    </source>
</evidence>
<feature type="transmembrane region" description="Helical" evidence="6">
    <location>
        <begin position="274"/>
        <end position="292"/>
    </location>
</feature>
<dbReference type="PIRSF" id="PIRSF002457">
    <property type="entry name" value="DASS"/>
    <property type="match status" value="1"/>
</dbReference>